<dbReference type="GO" id="GO:0015744">
    <property type="term" value="P:succinate transport"/>
    <property type="evidence" value="ECO:0007669"/>
    <property type="project" value="TreeGrafter"/>
</dbReference>
<feature type="transmembrane region" description="Helical" evidence="7">
    <location>
        <begin position="237"/>
        <end position="256"/>
    </location>
</feature>
<keyword evidence="3 7" id="KW-0812">Transmembrane</keyword>
<dbReference type="GO" id="GO:0022857">
    <property type="term" value="F:transmembrane transporter activity"/>
    <property type="evidence" value="ECO:0007669"/>
    <property type="project" value="InterPro"/>
</dbReference>
<protein>
    <submittedName>
        <fullName evidence="11">Threonine export carrier</fullName>
    </submittedName>
</protein>
<dbReference type="EMBL" id="LR134377">
    <property type="protein sequence ID" value="VEH04530.1"/>
    <property type="molecule type" value="Genomic_DNA"/>
</dbReference>
<evidence type="ECO:0000256" key="1">
    <source>
        <dbReference type="ARBA" id="ARBA00004651"/>
    </source>
</evidence>
<evidence type="ECO:0000256" key="5">
    <source>
        <dbReference type="ARBA" id="ARBA00023136"/>
    </source>
</evidence>
<reference evidence="10 12" key="1">
    <citation type="journal article" date="2015" name="Genome Announc.">
        <title>Complete Genome Sequence of Corynebacterium kutscheri DSM 20755, a Corynebacterial Type Strain with Remarkably Low G+C Content of Chromosomal DNA.</title>
        <authorList>
            <person name="Ruckert C."/>
            <person name="Albersmeier A."/>
            <person name="Winkler A."/>
            <person name="Tauch A."/>
        </authorList>
    </citation>
    <scope>NUCLEOTIDE SEQUENCE [LARGE SCALE GENOMIC DNA]</scope>
    <source>
        <strain evidence="10 12">DSM 20755</strain>
    </source>
</reference>
<evidence type="ECO:0000256" key="4">
    <source>
        <dbReference type="ARBA" id="ARBA00022989"/>
    </source>
</evidence>
<dbReference type="OrthoDB" id="9763957at2"/>
<keyword evidence="2" id="KW-1003">Cell membrane</keyword>
<comment type="subcellular location">
    <subcellularLocation>
        <location evidence="1">Cell membrane</location>
        <topology evidence="1">Multi-pass membrane protein</topology>
    </subcellularLocation>
</comment>
<evidence type="ECO:0000256" key="7">
    <source>
        <dbReference type="SAM" id="Phobius"/>
    </source>
</evidence>
<dbReference type="RefSeq" id="WP_046438907.1">
    <property type="nucleotide sequence ID" value="NZ_CP011312.1"/>
</dbReference>
<feature type="transmembrane region" description="Helical" evidence="7">
    <location>
        <begin position="160"/>
        <end position="193"/>
    </location>
</feature>
<evidence type="ECO:0000256" key="3">
    <source>
        <dbReference type="ARBA" id="ARBA00022692"/>
    </source>
</evidence>
<feature type="transmembrane region" description="Helical" evidence="7">
    <location>
        <begin position="419"/>
        <end position="446"/>
    </location>
</feature>
<feature type="domain" description="Threonine/Serine exporter ThrE" evidence="9">
    <location>
        <begin position="319"/>
        <end position="443"/>
    </location>
</feature>
<dbReference type="GO" id="GO:0005886">
    <property type="term" value="C:plasma membrane"/>
    <property type="evidence" value="ECO:0007669"/>
    <property type="project" value="UniProtKB-SubCell"/>
</dbReference>
<comment type="similarity">
    <text evidence="6">Belongs to the ThrE exporter (TC 2.A.79) family.</text>
</comment>
<evidence type="ECO:0000313" key="12">
    <source>
        <dbReference type="Proteomes" id="UP000033457"/>
    </source>
</evidence>
<dbReference type="AlphaFoldDB" id="A0A0F6QYT7"/>
<gene>
    <name evidence="11" type="ORF">NCTC949_00143</name>
    <name evidence="10" type="ORF">UL82_02740</name>
</gene>
<keyword evidence="5 7" id="KW-0472">Membrane</keyword>
<dbReference type="InterPro" id="IPR010619">
    <property type="entry name" value="ThrE-like_N"/>
</dbReference>
<evidence type="ECO:0000259" key="8">
    <source>
        <dbReference type="Pfam" id="PF06738"/>
    </source>
</evidence>
<keyword evidence="4 7" id="KW-1133">Transmembrane helix</keyword>
<evidence type="ECO:0000313" key="13">
    <source>
        <dbReference type="Proteomes" id="UP000271380"/>
    </source>
</evidence>
<dbReference type="Pfam" id="PF06738">
    <property type="entry name" value="ThrE"/>
    <property type="match status" value="1"/>
</dbReference>
<evidence type="ECO:0000259" key="9">
    <source>
        <dbReference type="Pfam" id="PF12821"/>
    </source>
</evidence>
<dbReference type="InterPro" id="IPR050539">
    <property type="entry name" value="ThrE_Dicarb/AminoAcid_Exp"/>
</dbReference>
<dbReference type="KEGG" id="cku:UL82_02740"/>
<name>A0A0F6QYT7_9CORY</name>
<dbReference type="PANTHER" id="PTHR34390:SF2">
    <property type="entry name" value="SUCCINATE TRANSPORTER SUBUNIT YJJP-RELATED"/>
    <property type="match status" value="1"/>
</dbReference>
<dbReference type="Proteomes" id="UP000271380">
    <property type="component" value="Chromosome"/>
</dbReference>
<dbReference type="HOGENOM" id="CLU_023738_0_0_11"/>
<feature type="transmembrane region" description="Helical" evidence="7">
    <location>
        <begin position="268"/>
        <end position="290"/>
    </location>
</feature>
<dbReference type="PANTHER" id="PTHR34390">
    <property type="entry name" value="UPF0442 PROTEIN YJJB-RELATED"/>
    <property type="match status" value="1"/>
</dbReference>
<evidence type="ECO:0000256" key="2">
    <source>
        <dbReference type="ARBA" id="ARBA00022475"/>
    </source>
</evidence>
<accession>A0A0F6QYT7</accession>
<proteinExistence type="inferred from homology"/>
<feature type="transmembrane region" description="Helical" evidence="7">
    <location>
        <begin position="389"/>
        <end position="407"/>
    </location>
</feature>
<evidence type="ECO:0000313" key="10">
    <source>
        <dbReference type="EMBL" id="AKE40772.1"/>
    </source>
</evidence>
<dbReference type="Proteomes" id="UP000033457">
    <property type="component" value="Chromosome"/>
</dbReference>
<feature type="transmembrane region" description="Helical" evidence="7">
    <location>
        <begin position="335"/>
        <end position="355"/>
    </location>
</feature>
<dbReference type="InterPro" id="IPR024528">
    <property type="entry name" value="ThrE_2"/>
</dbReference>
<dbReference type="EMBL" id="CP011312">
    <property type="protein sequence ID" value="AKE40772.1"/>
    <property type="molecule type" value="Genomic_DNA"/>
</dbReference>
<evidence type="ECO:0000313" key="11">
    <source>
        <dbReference type="EMBL" id="VEH04530.1"/>
    </source>
</evidence>
<feature type="transmembrane region" description="Helical" evidence="7">
    <location>
        <begin position="205"/>
        <end position="225"/>
    </location>
</feature>
<sequence>MINKLRSRFSSSPHTATIDVAAAPPLAPVAPIAFDNESQILGTLDIGARIGEILIVAGTTNSDTAHQVKAILEAFGLYNVHVDLTYNRLRLFTHVSGNAHQPVGLVRVITPGEQNFHHLRLVDELIRDIHTGRATPANATQRLDEITTAPLTMSRHAINLSWGGLGGTVALLIGGDIFVAAISFITSFIILSFSSRMGHSGLPIFFQNVLGGIFASLIAAVAYHTGSYVGLALKPSMVIATCIIAMLAGLTLVQAIQNGVTDAPITAAARFFDTAIITGGVVAGVGIGIALSGELGIPLPPMETVASPNLSSSMVRVLGSIGASMTFARACYSDWAGVFLSGCTAFFASGMYYFILTPLGFTGVFASGVIAAMIGLIGGLLARRYQIPPLILTIAGVTPLLPGLSIYRGMYGLLHEQILAGFSALILALATATALSSGVVLGEWIARRIRRPRGLSKYYRFTKKLWRQDRRRQFQKNIS</sequence>
<evidence type="ECO:0000256" key="6">
    <source>
        <dbReference type="ARBA" id="ARBA00034125"/>
    </source>
</evidence>
<feature type="domain" description="Threonine/serine exporter-like N-terminal" evidence="8">
    <location>
        <begin position="47"/>
        <end position="291"/>
    </location>
</feature>
<reference evidence="11 13" key="2">
    <citation type="submission" date="2018-12" db="EMBL/GenBank/DDBJ databases">
        <authorList>
            <consortium name="Pathogen Informatics"/>
        </authorList>
    </citation>
    <scope>NUCLEOTIDE SEQUENCE [LARGE SCALE GENOMIC DNA]</scope>
    <source>
        <strain evidence="11 13">NCTC949</strain>
    </source>
</reference>
<keyword evidence="12" id="KW-1185">Reference proteome</keyword>
<feature type="transmembrane region" description="Helical" evidence="7">
    <location>
        <begin position="361"/>
        <end position="382"/>
    </location>
</feature>
<organism evidence="10 12">
    <name type="scientific">Corynebacterium kutscheri</name>
    <dbReference type="NCBI Taxonomy" id="35755"/>
    <lineage>
        <taxon>Bacteria</taxon>
        <taxon>Bacillati</taxon>
        <taxon>Actinomycetota</taxon>
        <taxon>Actinomycetes</taxon>
        <taxon>Mycobacteriales</taxon>
        <taxon>Corynebacteriaceae</taxon>
        <taxon>Corynebacterium</taxon>
    </lineage>
</organism>
<dbReference type="Pfam" id="PF12821">
    <property type="entry name" value="ThrE_2"/>
    <property type="match status" value="1"/>
</dbReference>
<dbReference type="NCBIfam" id="NF047720">
    <property type="entry name" value="ThrSerExpThrE"/>
    <property type="match status" value="1"/>
</dbReference>
<dbReference type="STRING" id="35755.UL82_02740"/>